<sequence>MPLIAWEQATPEDLETFTSTFLRSEAERRGLDASGTKSELIDRIILDIRVRESPKEPEVVLLADDIGTLQVAQQATSPPSQVPSDLVATLATCLEQNTRILARMQESFALRPTQLATLPDFSQTLPVFDDSKQLSSRRWIEELERAQKLASWNDDALRAIAQGKLRGTPKNWHLACGDAFPTWPSWRAAFLRQFNDDLTLIEWQVKPSECLQSKNQTLHAYTFAKLQILARSPVQLTDKQRIEYLLQGLRDDHLVSAIAAQRPATVDEFIAIATDLDNAALHIKRARPDKLSGFQRDQSPRAPSTASTSKKSAPQQPRPNYTSGQQRSRSLSAEEQNARYDAISQKYGVAAFRPGQNLEEAVCFHCRQKGHLASKCPSKSSAATTTLPKAPALHSSPAETLDGSQVQCALVTATIADPPKGVTILDKPLTSTSTCAVRRLLCRPSPRHPFPVTAKASFPSALIPSGERISSVSPGKLLGKVSAAVPGGDDAEGGRSKERP</sequence>
<dbReference type="EMBL" id="JABSTQ010011224">
    <property type="protein sequence ID" value="KAG0413892.1"/>
    <property type="molecule type" value="Genomic_DNA"/>
</dbReference>
<organism evidence="1 2">
    <name type="scientific">Ixodes persulcatus</name>
    <name type="common">Taiga tick</name>
    <dbReference type="NCBI Taxonomy" id="34615"/>
    <lineage>
        <taxon>Eukaryota</taxon>
        <taxon>Metazoa</taxon>
        <taxon>Ecdysozoa</taxon>
        <taxon>Arthropoda</taxon>
        <taxon>Chelicerata</taxon>
        <taxon>Arachnida</taxon>
        <taxon>Acari</taxon>
        <taxon>Parasitiformes</taxon>
        <taxon>Ixodida</taxon>
        <taxon>Ixodoidea</taxon>
        <taxon>Ixodidae</taxon>
        <taxon>Ixodinae</taxon>
        <taxon>Ixodes</taxon>
    </lineage>
</organism>
<keyword evidence="2" id="KW-1185">Reference proteome</keyword>
<reference evidence="1 2" key="1">
    <citation type="journal article" date="2020" name="Cell">
        <title>Large-Scale Comparative Analyses of Tick Genomes Elucidate Their Genetic Diversity and Vector Capacities.</title>
        <authorList>
            <consortium name="Tick Genome and Microbiome Consortium (TIGMIC)"/>
            <person name="Jia N."/>
            <person name="Wang J."/>
            <person name="Shi W."/>
            <person name="Du L."/>
            <person name="Sun Y."/>
            <person name="Zhan W."/>
            <person name="Jiang J.F."/>
            <person name="Wang Q."/>
            <person name="Zhang B."/>
            <person name="Ji P."/>
            <person name="Bell-Sakyi L."/>
            <person name="Cui X.M."/>
            <person name="Yuan T.T."/>
            <person name="Jiang B.G."/>
            <person name="Yang W.F."/>
            <person name="Lam T.T."/>
            <person name="Chang Q.C."/>
            <person name="Ding S.J."/>
            <person name="Wang X.J."/>
            <person name="Zhu J.G."/>
            <person name="Ruan X.D."/>
            <person name="Zhao L."/>
            <person name="Wei J.T."/>
            <person name="Ye R.Z."/>
            <person name="Que T.C."/>
            <person name="Du C.H."/>
            <person name="Zhou Y.H."/>
            <person name="Cheng J.X."/>
            <person name="Dai P.F."/>
            <person name="Guo W.B."/>
            <person name="Han X.H."/>
            <person name="Huang E.J."/>
            <person name="Li L.F."/>
            <person name="Wei W."/>
            <person name="Gao Y.C."/>
            <person name="Liu J.Z."/>
            <person name="Shao H.Z."/>
            <person name="Wang X."/>
            <person name="Wang C.C."/>
            <person name="Yang T.C."/>
            <person name="Huo Q.B."/>
            <person name="Li W."/>
            <person name="Chen H.Y."/>
            <person name="Chen S.E."/>
            <person name="Zhou L.G."/>
            <person name="Ni X.B."/>
            <person name="Tian J.H."/>
            <person name="Sheng Y."/>
            <person name="Liu T."/>
            <person name="Pan Y.S."/>
            <person name="Xia L.Y."/>
            <person name="Li J."/>
            <person name="Zhao F."/>
            <person name="Cao W.C."/>
        </authorList>
    </citation>
    <scope>NUCLEOTIDE SEQUENCE [LARGE SCALE GENOMIC DNA]</scope>
    <source>
        <strain evidence="1">Iper-2018</strain>
    </source>
</reference>
<gene>
    <name evidence="1" type="ORF">HPB47_008955</name>
</gene>
<accession>A0AC60P3L5</accession>
<protein>
    <submittedName>
        <fullName evidence="1">Uncharacterized protein</fullName>
    </submittedName>
</protein>
<dbReference type="Proteomes" id="UP000805193">
    <property type="component" value="Unassembled WGS sequence"/>
</dbReference>
<evidence type="ECO:0000313" key="1">
    <source>
        <dbReference type="EMBL" id="KAG0413892.1"/>
    </source>
</evidence>
<comment type="caution">
    <text evidence="1">The sequence shown here is derived from an EMBL/GenBank/DDBJ whole genome shotgun (WGS) entry which is preliminary data.</text>
</comment>
<proteinExistence type="predicted"/>
<evidence type="ECO:0000313" key="2">
    <source>
        <dbReference type="Proteomes" id="UP000805193"/>
    </source>
</evidence>
<name>A0AC60P3L5_IXOPE</name>